<accession>A0A2J7PQ83</accession>
<dbReference type="PROSITE" id="PS00010">
    <property type="entry name" value="ASX_HYDROXYL"/>
    <property type="match status" value="1"/>
</dbReference>
<evidence type="ECO:0000256" key="6">
    <source>
        <dbReference type="SAM" id="MobiDB-lite"/>
    </source>
</evidence>
<reference evidence="9 10" key="1">
    <citation type="submission" date="2017-12" db="EMBL/GenBank/DDBJ databases">
        <title>Hemimetabolous genomes reveal molecular basis of termite eusociality.</title>
        <authorList>
            <person name="Harrison M.C."/>
            <person name="Jongepier E."/>
            <person name="Robertson H.M."/>
            <person name="Arning N."/>
            <person name="Bitard-Feildel T."/>
            <person name="Chao H."/>
            <person name="Childers C.P."/>
            <person name="Dinh H."/>
            <person name="Doddapaneni H."/>
            <person name="Dugan S."/>
            <person name="Gowin J."/>
            <person name="Greiner C."/>
            <person name="Han Y."/>
            <person name="Hu H."/>
            <person name="Hughes D.S.T."/>
            <person name="Huylmans A.-K."/>
            <person name="Kemena C."/>
            <person name="Kremer L.P.M."/>
            <person name="Lee S.L."/>
            <person name="Lopez-Ezquerra A."/>
            <person name="Mallet L."/>
            <person name="Monroy-Kuhn J.M."/>
            <person name="Moser A."/>
            <person name="Murali S.C."/>
            <person name="Muzny D.M."/>
            <person name="Otani S."/>
            <person name="Piulachs M.-D."/>
            <person name="Poelchau M."/>
            <person name="Qu J."/>
            <person name="Schaub F."/>
            <person name="Wada-Katsumata A."/>
            <person name="Worley K.C."/>
            <person name="Xie Q."/>
            <person name="Ylla G."/>
            <person name="Poulsen M."/>
            <person name="Gibbs R.A."/>
            <person name="Schal C."/>
            <person name="Richards S."/>
            <person name="Belles X."/>
            <person name="Korb J."/>
            <person name="Bornberg-Bauer E."/>
        </authorList>
    </citation>
    <scope>NUCLEOTIDE SEQUENCE [LARGE SCALE GENOMIC DNA]</scope>
    <source>
        <tissue evidence="9">Whole body</tissue>
    </source>
</reference>
<proteinExistence type="predicted"/>
<dbReference type="SMART" id="SM00181">
    <property type="entry name" value="EGF"/>
    <property type="match status" value="2"/>
</dbReference>
<evidence type="ECO:0000259" key="8">
    <source>
        <dbReference type="PROSITE" id="PS50026"/>
    </source>
</evidence>
<evidence type="ECO:0000256" key="2">
    <source>
        <dbReference type="ARBA" id="ARBA00022729"/>
    </source>
</evidence>
<sequence length="527" mass="59606">MLHSYLLVAVLLVFAHNQGSCWLDTPYSTAHHLRQLKEAGSAPEDGQDEADISARSFSLGQATAAPVSSIVFPNHQQEFTQRSHGQRGRKLWKNRKKDNISREEDPNNSLNYSYAPAMTTLRRSDDSNLPGMWLKAEKQKHWKKMKKRRDKIPHFGFQEDVTKKKQKSGKLKDEVTKKNKKKSKEEKKHREESTVKGKEKKKNGKQGSNKFRVSTMDKAAKNRNKTRFKQDFIPEIPSPTEDTTDMVSGRNKERAHGIVLDVTENNFNNSEAVNNEINEAKLPIILHPVLYTSANSEHPKPDMGKSMNDNKIPLLQITKGTTLLEVSSTSEYDNISITAVSGEVVNQLQNSTEHDTRMQAKDHMELNPSSVFELGNITEEGDWSCLNGIFLPAPVVANAKIKYTWGKYLEAEYECQHDYKMEPIETPRLVCSKHRWLGELPKCLPYSKGNTSTPNSCTCDQVCTVVGIQLVCSCFRGFRMQDTTCHDVDECSYSNGDCEITCRNTPGSYQCTCPSGFRLSADRKTCL</sequence>
<dbReference type="STRING" id="105785.A0A2J7PQ83"/>
<feature type="domain" description="EGF-like" evidence="8">
    <location>
        <begin position="487"/>
        <end position="520"/>
    </location>
</feature>
<dbReference type="InterPro" id="IPR000742">
    <property type="entry name" value="EGF"/>
</dbReference>
<dbReference type="PROSITE" id="PS50026">
    <property type="entry name" value="EGF_3"/>
    <property type="match status" value="1"/>
</dbReference>
<keyword evidence="10" id="KW-1185">Reference proteome</keyword>
<dbReference type="PANTHER" id="PTHR24034:SF209">
    <property type="entry name" value="EGF-LIKE DOMAIN-CONTAINING PROTEIN"/>
    <property type="match status" value="1"/>
</dbReference>
<evidence type="ECO:0000256" key="1">
    <source>
        <dbReference type="ARBA" id="ARBA00022536"/>
    </source>
</evidence>
<protein>
    <recommendedName>
        <fullName evidence="8">EGF-like domain-containing protein</fullName>
    </recommendedName>
</protein>
<organism evidence="9 10">
    <name type="scientific">Cryptotermes secundus</name>
    <dbReference type="NCBI Taxonomy" id="105785"/>
    <lineage>
        <taxon>Eukaryota</taxon>
        <taxon>Metazoa</taxon>
        <taxon>Ecdysozoa</taxon>
        <taxon>Arthropoda</taxon>
        <taxon>Hexapoda</taxon>
        <taxon>Insecta</taxon>
        <taxon>Pterygota</taxon>
        <taxon>Neoptera</taxon>
        <taxon>Polyneoptera</taxon>
        <taxon>Dictyoptera</taxon>
        <taxon>Blattodea</taxon>
        <taxon>Blattoidea</taxon>
        <taxon>Termitoidae</taxon>
        <taxon>Kalotermitidae</taxon>
        <taxon>Cryptotermitinae</taxon>
        <taxon>Cryptotermes</taxon>
    </lineage>
</organism>
<dbReference type="PANTHER" id="PTHR24034">
    <property type="entry name" value="EGF-LIKE DOMAIN-CONTAINING PROTEIN"/>
    <property type="match status" value="1"/>
</dbReference>
<keyword evidence="4" id="KW-1015">Disulfide bond</keyword>
<dbReference type="AlphaFoldDB" id="A0A2J7PQ83"/>
<dbReference type="CDD" id="cd00010">
    <property type="entry name" value="AAI_LTSS"/>
    <property type="match status" value="1"/>
</dbReference>
<feature type="signal peptide" evidence="7">
    <location>
        <begin position="1"/>
        <end position="21"/>
    </location>
</feature>
<feature type="non-terminal residue" evidence="9">
    <location>
        <position position="527"/>
    </location>
</feature>
<dbReference type="InterPro" id="IPR050751">
    <property type="entry name" value="ECM_structural_protein"/>
</dbReference>
<dbReference type="InterPro" id="IPR018097">
    <property type="entry name" value="EGF_Ca-bd_CS"/>
</dbReference>
<name>A0A2J7PQ83_9NEOP</name>
<evidence type="ECO:0000256" key="3">
    <source>
        <dbReference type="ARBA" id="ARBA00022737"/>
    </source>
</evidence>
<dbReference type="InParanoid" id="A0A2J7PQ83"/>
<dbReference type="Gene3D" id="2.10.25.10">
    <property type="entry name" value="Laminin"/>
    <property type="match status" value="1"/>
</dbReference>
<feature type="compositionally biased region" description="Basic residues" evidence="6">
    <location>
        <begin position="84"/>
        <end position="96"/>
    </location>
</feature>
<dbReference type="SMART" id="SM00179">
    <property type="entry name" value="EGF_CA"/>
    <property type="match status" value="1"/>
</dbReference>
<evidence type="ECO:0000313" key="9">
    <source>
        <dbReference type="EMBL" id="PNF18497.1"/>
    </source>
</evidence>
<dbReference type="OrthoDB" id="283575at2759"/>
<dbReference type="PROSITE" id="PS01187">
    <property type="entry name" value="EGF_CA"/>
    <property type="match status" value="1"/>
</dbReference>
<keyword evidence="1 5" id="KW-0245">EGF-like domain</keyword>
<feature type="chain" id="PRO_5014382845" description="EGF-like domain-containing protein" evidence="7">
    <location>
        <begin position="22"/>
        <end position="527"/>
    </location>
</feature>
<dbReference type="Proteomes" id="UP000235965">
    <property type="component" value="Unassembled WGS sequence"/>
</dbReference>
<comment type="caution">
    <text evidence="5">Lacks conserved residue(s) required for the propagation of feature annotation.</text>
</comment>
<evidence type="ECO:0000256" key="5">
    <source>
        <dbReference type="PROSITE-ProRule" id="PRU00076"/>
    </source>
</evidence>
<comment type="caution">
    <text evidence="9">The sequence shown here is derived from an EMBL/GenBank/DDBJ whole genome shotgun (WGS) entry which is preliminary data.</text>
</comment>
<gene>
    <name evidence="9" type="ORF">B7P43_G09033</name>
</gene>
<evidence type="ECO:0000256" key="4">
    <source>
        <dbReference type="ARBA" id="ARBA00023157"/>
    </source>
</evidence>
<feature type="region of interest" description="Disordered" evidence="6">
    <location>
        <begin position="140"/>
        <end position="212"/>
    </location>
</feature>
<feature type="region of interest" description="Disordered" evidence="6">
    <location>
        <begin position="79"/>
        <end position="111"/>
    </location>
</feature>
<dbReference type="CDD" id="cd00054">
    <property type="entry name" value="EGF_CA"/>
    <property type="match status" value="1"/>
</dbReference>
<dbReference type="FunFam" id="2.10.25.10:FF:000010">
    <property type="entry name" value="Pro-epidermal growth factor"/>
    <property type="match status" value="1"/>
</dbReference>
<dbReference type="GO" id="GO:0005509">
    <property type="term" value="F:calcium ion binding"/>
    <property type="evidence" value="ECO:0007669"/>
    <property type="project" value="InterPro"/>
</dbReference>
<dbReference type="EMBL" id="NEVH01022640">
    <property type="protein sequence ID" value="PNF18497.1"/>
    <property type="molecule type" value="Genomic_DNA"/>
</dbReference>
<evidence type="ECO:0000313" key="10">
    <source>
        <dbReference type="Proteomes" id="UP000235965"/>
    </source>
</evidence>
<dbReference type="Pfam" id="PF14670">
    <property type="entry name" value="FXa_inhibition"/>
    <property type="match status" value="1"/>
</dbReference>
<dbReference type="SUPFAM" id="SSF57196">
    <property type="entry name" value="EGF/Laminin"/>
    <property type="match status" value="1"/>
</dbReference>
<feature type="compositionally biased region" description="Basic and acidic residues" evidence="6">
    <location>
        <begin position="170"/>
        <end position="197"/>
    </location>
</feature>
<keyword evidence="2 7" id="KW-0732">Signal</keyword>
<keyword evidence="3" id="KW-0677">Repeat</keyword>
<evidence type="ECO:0000256" key="7">
    <source>
        <dbReference type="SAM" id="SignalP"/>
    </source>
</evidence>
<dbReference type="InterPro" id="IPR001881">
    <property type="entry name" value="EGF-like_Ca-bd_dom"/>
</dbReference>
<dbReference type="InterPro" id="IPR000152">
    <property type="entry name" value="EGF-type_Asp/Asn_hydroxyl_site"/>
</dbReference>
<feature type="compositionally biased region" description="Basic residues" evidence="6">
    <location>
        <begin position="140"/>
        <end position="151"/>
    </location>
</feature>